<proteinExistence type="predicted"/>
<accession>A0A9Q3Q6R5</accession>
<gene>
    <name evidence="1" type="ORF">O181_126115</name>
</gene>
<dbReference type="AlphaFoldDB" id="A0A9Q3Q6R5"/>
<keyword evidence="2" id="KW-1185">Reference proteome</keyword>
<comment type="caution">
    <text evidence="1">The sequence shown here is derived from an EMBL/GenBank/DDBJ whole genome shotgun (WGS) entry which is preliminary data.</text>
</comment>
<organism evidence="1 2">
    <name type="scientific">Austropuccinia psidii MF-1</name>
    <dbReference type="NCBI Taxonomy" id="1389203"/>
    <lineage>
        <taxon>Eukaryota</taxon>
        <taxon>Fungi</taxon>
        <taxon>Dikarya</taxon>
        <taxon>Basidiomycota</taxon>
        <taxon>Pucciniomycotina</taxon>
        <taxon>Pucciniomycetes</taxon>
        <taxon>Pucciniales</taxon>
        <taxon>Sphaerophragmiaceae</taxon>
        <taxon>Austropuccinia</taxon>
    </lineage>
</organism>
<evidence type="ECO:0000313" key="2">
    <source>
        <dbReference type="Proteomes" id="UP000765509"/>
    </source>
</evidence>
<dbReference type="Proteomes" id="UP000765509">
    <property type="component" value="Unassembled WGS sequence"/>
</dbReference>
<evidence type="ECO:0000313" key="1">
    <source>
        <dbReference type="EMBL" id="MBW0586400.1"/>
    </source>
</evidence>
<dbReference type="EMBL" id="AVOT02123767">
    <property type="protein sequence ID" value="MBW0586400.1"/>
    <property type="molecule type" value="Genomic_DNA"/>
</dbReference>
<reference evidence="1" key="1">
    <citation type="submission" date="2021-03" db="EMBL/GenBank/DDBJ databases">
        <title>Draft genome sequence of rust myrtle Austropuccinia psidii MF-1, a brazilian biotype.</title>
        <authorList>
            <person name="Quecine M.C."/>
            <person name="Pachon D.M.R."/>
            <person name="Bonatelli M.L."/>
            <person name="Correr F.H."/>
            <person name="Franceschini L.M."/>
            <person name="Leite T.F."/>
            <person name="Margarido G.R.A."/>
            <person name="Almeida C.A."/>
            <person name="Ferrarezi J.A."/>
            <person name="Labate C.A."/>
        </authorList>
    </citation>
    <scope>NUCLEOTIDE SEQUENCE</scope>
    <source>
        <strain evidence="1">MF-1</strain>
    </source>
</reference>
<name>A0A9Q3Q6R5_9BASI</name>
<protein>
    <submittedName>
        <fullName evidence="1">Uncharacterized protein</fullName>
    </submittedName>
</protein>
<sequence length="204" mass="22144">MSWFVALVQDANASHTDPYACAGSDNAKSSLRLCGLPALHTPILTPVQVPTTHTPILTPVQAPDNSHANPYACEGSQKCQKFLTAVQASNNSHANPYACEGSQQFTCPALCLFRPPTIHMPILTLVKAPKNAKNSLRLYRLPTIHTPILTLVRVANNADIVLRLCRLPTIHTPILTPVQAPNNSHTNLYACAGSQQLTRQSLRL</sequence>